<reference evidence="2" key="1">
    <citation type="submission" date="2020-12" db="EMBL/GenBank/DDBJ databases">
        <title>Prauserella sp. ASG 168, a novel actinomycete isolated from cave rock.</title>
        <authorList>
            <person name="Suriyachadkun C."/>
        </authorList>
    </citation>
    <scope>NUCLEOTIDE SEQUENCE</scope>
    <source>
        <strain evidence="2">ASG 168</strain>
    </source>
</reference>
<evidence type="ECO:0000313" key="3">
    <source>
        <dbReference type="Proteomes" id="UP000635245"/>
    </source>
</evidence>
<dbReference type="EMBL" id="JAENJH010000002">
    <property type="protein sequence ID" value="MBK1784377.1"/>
    <property type="molecule type" value="Genomic_DNA"/>
</dbReference>
<dbReference type="RefSeq" id="WP_200316713.1">
    <property type="nucleotide sequence ID" value="NZ_JAENJH010000002.1"/>
</dbReference>
<dbReference type="InterPro" id="IPR000873">
    <property type="entry name" value="AMP-dep_synth/lig_dom"/>
</dbReference>
<dbReference type="SUPFAM" id="SSF56801">
    <property type="entry name" value="Acetyl-CoA synthetase-like"/>
    <property type="match status" value="1"/>
</dbReference>
<name>A0A934V3I4_9PSEU</name>
<evidence type="ECO:0000313" key="2">
    <source>
        <dbReference type="EMBL" id="MBK1784377.1"/>
    </source>
</evidence>
<feature type="domain" description="AMP-dependent synthetase/ligase" evidence="1">
    <location>
        <begin position="113"/>
        <end position="335"/>
    </location>
</feature>
<keyword evidence="3" id="KW-1185">Reference proteome</keyword>
<accession>A0A934V3I4</accession>
<organism evidence="2 3">
    <name type="scientific">Prauserella cavernicola</name>
    <dbReference type="NCBI Taxonomy" id="2800127"/>
    <lineage>
        <taxon>Bacteria</taxon>
        <taxon>Bacillati</taxon>
        <taxon>Actinomycetota</taxon>
        <taxon>Actinomycetes</taxon>
        <taxon>Pseudonocardiales</taxon>
        <taxon>Pseudonocardiaceae</taxon>
        <taxon>Prauserella</taxon>
    </lineage>
</organism>
<dbReference type="Gene3D" id="3.40.50.12780">
    <property type="entry name" value="N-terminal domain of ligase-like"/>
    <property type="match status" value="1"/>
</dbReference>
<dbReference type="PANTHER" id="PTHR24096">
    <property type="entry name" value="LONG-CHAIN-FATTY-ACID--COA LIGASE"/>
    <property type="match status" value="1"/>
</dbReference>
<dbReference type="InterPro" id="IPR042099">
    <property type="entry name" value="ANL_N_sf"/>
</dbReference>
<dbReference type="Proteomes" id="UP000635245">
    <property type="component" value="Unassembled WGS sequence"/>
</dbReference>
<evidence type="ECO:0000259" key="1">
    <source>
        <dbReference type="Pfam" id="PF00501"/>
    </source>
</evidence>
<protein>
    <submittedName>
        <fullName evidence="2">AMP-binding protein</fullName>
    </submittedName>
</protein>
<comment type="caution">
    <text evidence="2">The sequence shown here is derived from an EMBL/GenBank/DDBJ whole genome shotgun (WGS) entry which is preliminary data.</text>
</comment>
<proteinExistence type="predicted"/>
<gene>
    <name evidence="2" type="ORF">JHE00_08550</name>
</gene>
<dbReference type="AlphaFoldDB" id="A0A934V3I4"/>
<dbReference type="Pfam" id="PF00501">
    <property type="entry name" value="AMP-binding"/>
    <property type="match status" value="1"/>
</dbReference>
<sequence>MTTLLGDGARLVDVAGDRTLAGDELVAEVVRARDELAALPQGAVFSRTRVDLEGVLRYVAAFEAERAVALLDPLLDGPALDRFVTTFRPAAVLSAPDTAPPTGYTASGGDWVRATAEAVPPHSDLAVLLSTSGTTGDPKFVRLSRAALLANADAIADTLDITVDDVAPTSLPLHYSFGLSVLNSHLVRGATVVIEPSGVFKQGFWDAVAEHEATSLAGVPYHYERLRRLDFDPARYPSLRTLTQAGGKLRTELVSHFHDAMSGVDGRLFVMYGQTEAGPRMSTVPPERLAEKLGSAGQPLRDGAFSIRRDDGEETTHPKIVGEIVYRGPNVMMGYAGTEAELAAGDDNGGVLHTGDLGYLDEDGFLFITGRLKRIGKVFGNRVNLDDLEHAVRGAGIEVSAAVAADDKVVLFAESASPETCKEVSRTLADLMHLHASGFDVRPIDRVPVQASGKIDYTVLESQV</sequence>